<organism evidence="2 3">
    <name type="scientific">Gymnopus androsaceus JB14</name>
    <dbReference type="NCBI Taxonomy" id="1447944"/>
    <lineage>
        <taxon>Eukaryota</taxon>
        <taxon>Fungi</taxon>
        <taxon>Dikarya</taxon>
        <taxon>Basidiomycota</taxon>
        <taxon>Agaricomycotina</taxon>
        <taxon>Agaricomycetes</taxon>
        <taxon>Agaricomycetidae</taxon>
        <taxon>Agaricales</taxon>
        <taxon>Marasmiineae</taxon>
        <taxon>Omphalotaceae</taxon>
        <taxon>Gymnopus</taxon>
    </lineage>
</organism>
<reference evidence="2" key="1">
    <citation type="journal article" date="2019" name="Environ. Microbiol.">
        <title>Fungal ecological strategies reflected in gene transcription - a case study of two litter decomposers.</title>
        <authorList>
            <person name="Barbi F."/>
            <person name="Kohler A."/>
            <person name="Barry K."/>
            <person name="Baskaran P."/>
            <person name="Daum C."/>
            <person name="Fauchery L."/>
            <person name="Ihrmark K."/>
            <person name="Kuo A."/>
            <person name="LaButti K."/>
            <person name="Lipzen A."/>
            <person name="Morin E."/>
            <person name="Grigoriev I.V."/>
            <person name="Henrissat B."/>
            <person name="Lindahl B."/>
            <person name="Martin F."/>
        </authorList>
    </citation>
    <scope>NUCLEOTIDE SEQUENCE</scope>
    <source>
        <strain evidence="2">JB14</strain>
    </source>
</reference>
<feature type="compositionally biased region" description="Polar residues" evidence="1">
    <location>
        <begin position="63"/>
        <end position="76"/>
    </location>
</feature>
<gene>
    <name evidence="2" type="ORF">BT96DRAFT_945384</name>
</gene>
<name>A0A6A4GZL4_9AGAR</name>
<keyword evidence="3" id="KW-1185">Reference proteome</keyword>
<sequence>MFGSYAYLPPEPAYLGPRIPLPTPDNGIDPRLTVLTSTGDYPTTATSGPSSTSLRTTTPPLSNSNRSTGSSHIPSHSTERAPPMEPTNSHYPHINTPTSTNVTNNGDEVSVSDKMFSWRSFSGNGINFIVPMVKMSNWKSFIDNEFNFIVRSRVGMLGIPVITTRRLRHSHSRSRKPAPTLTETLTVHVHDHAFWAQRRAYRRYWVIKRVYIRTDKVYHATRTGTIANPSYNPAYYRPHTADPKYGAEY</sequence>
<dbReference type="Proteomes" id="UP000799118">
    <property type="component" value="Unassembled WGS sequence"/>
</dbReference>
<feature type="compositionally biased region" description="Low complexity" evidence="1">
    <location>
        <begin position="42"/>
        <end position="62"/>
    </location>
</feature>
<evidence type="ECO:0000313" key="3">
    <source>
        <dbReference type="Proteomes" id="UP000799118"/>
    </source>
</evidence>
<dbReference type="AlphaFoldDB" id="A0A6A4GZL4"/>
<feature type="region of interest" description="Disordered" evidence="1">
    <location>
        <begin position="9"/>
        <end position="105"/>
    </location>
</feature>
<dbReference type="EMBL" id="ML769625">
    <property type="protein sequence ID" value="KAE9391402.1"/>
    <property type="molecule type" value="Genomic_DNA"/>
</dbReference>
<feature type="compositionally biased region" description="Polar residues" evidence="1">
    <location>
        <begin position="86"/>
        <end position="105"/>
    </location>
</feature>
<evidence type="ECO:0000256" key="1">
    <source>
        <dbReference type="SAM" id="MobiDB-lite"/>
    </source>
</evidence>
<proteinExistence type="predicted"/>
<evidence type="ECO:0000313" key="2">
    <source>
        <dbReference type="EMBL" id="KAE9391402.1"/>
    </source>
</evidence>
<accession>A0A6A4GZL4</accession>
<protein>
    <submittedName>
        <fullName evidence="2">Uncharacterized protein</fullName>
    </submittedName>
</protein>